<dbReference type="EC" id="4.1.2.4" evidence="7"/>
<dbReference type="CDD" id="cd00959">
    <property type="entry name" value="DeoC"/>
    <property type="match status" value="1"/>
</dbReference>
<evidence type="ECO:0000256" key="4">
    <source>
        <dbReference type="ARBA" id="ARBA00023270"/>
    </source>
</evidence>
<dbReference type="SUPFAM" id="SSF51569">
    <property type="entry name" value="Aldolase"/>
    <property type="match status" value="1"/>
</dbReference>
<reference evidence="8 9" key="1">
    <citation type="submission" date="2017-06" db="EMBL/GenBank/DDBJ databases">
        <title>Genome Sequencing and Comparative Genomics Analysis of Five Ureaplasma Urealyticums with Different Drug Resistance.</title>
        <authorList>
            <person name="Ma L."/>
            <person name="Jia T."/>
        </authorList>
    </citation>
    <scope>NUCLEOTIDE SEQUENCE [LARGE SCALE GENOMIC DNA]</scope>
    <source>
        <strain evidence="9">hebnu uu3</strain>
    </source>
</reference>
<keyword evidence="2 7" id="KW-0963">Cytoplasm</keyword>
<evidence type="ECO:0000256" key="6">
    <source>
        <dbReference type="ARBA" id="ARBA00056337"/>
    </source>
</evidence>
<comment type="pathway">
    <text evidence="7">Carbohydrate degradation; 2-deoxy-D-ribose 1-phosphate degradation; D-glyceraldehyde 3-phosphate and acetaldehyde from 2-deoxy-alpha-D-ribose 1-phosphate: step 2/2.</text>
</comment>
<dbReference type="Proteomes" id="UP000197054">
    <property type="component" value="Chromosome"/>
</dbReference>
<dbReference type="GO" id="GO:0006018">
    <property type="term" value="P:2-deoxyribose 1-phosphate catabolic process"/>
    <property type="evidence" value="ECO:0007669"/>
    <property type="project" value="UniProtKB-UniRule"/>
</dbReference>
<organism evidence="8 9">
    <name type="scientific">Ureaplasma parvum</name>
    <name type="common">Ureaplasma urealyticum biotype 1</name>
    <dbReference type="NCBI Taxonomy" id="134821"/>
    <lineage>
        <taxon>Bacteria</taxon>
        <taxon>Bacillati</taxon>
        <taxon>Mycoplasmatota</taxon>
        <taxon>Mycoplasmoidales</taxon>
        <taxon>Mycoplasmoidaceae</taxon>
        <taxon>Ureaplasma</taxon>
    </lineage>
</organism>
<keyword evidence="4 7" id="KW-0704">Schiff base</keyword>
<comment type="subcellular location">
    <subcellularLocation>
        <location evidence="7">Cytoplasm</location>
    </subcellularLocation>
</comment>
<feature type="active site" description="Proton donor/acceptor" evidence="7">
    <location>
        <position position="181"/>
    </location>
</feature>
<feature type="active site" description="Proton donor/acceptor" evidence="7">
    <location>
        <position position="90"/>
    </location>
</feature>
<dbReference type="InterPro" id="IPR002915">
    <property type="entry name" value="DeoC/FbaB/LacD_aldolase"/>
</dbReference>
<dbReference type="GO" id="GO:0016052">
    <property type="term" value="P:carbohydrate catabolic process"/>
    <property type="evidence" value="ECO:0007669"/>
    <property type="project" value="TreeGrafter"/>
</dbReference>
<dbReference type="EMBL" id="CP021991">
    <property type="protein sequence ID" value="ASD29715.1"/>
    <property type="molecule type" value="Genomic_DNA"/>
</dbReference>
<comment type="similarity">
    <text evidence="1 7">Belongs to the DeoC/FbaB aldolase family. DeoC type 1 subfamily.</text>
</comment>
<dbReference type="GO" id="GO:0004139">
    <property type="term" value="F:deoxyribose-phosphate aldolase activity"/>
    <property type="evidence" value="ECO:0007669"/>
    <property type="project" value="UniProtKB-UniRule"/>
</dbReference>
<dbReference type="GO" id="GO:0005737">
    <property type="term" value="C:cytoplasm"/>
    <property type="evidence" value="ECO:0007669"/>
    <property type="project" value="UniProtKB-SubCell"/>
</dbReference>
<dbReference type="NCBIfam" id="TIGR00126">
    <property type="entry name" value="deoC"/>
    <property type="match status" value="1"/>
</dbReference>
<dbReference type="Pfam" id="PF01791">
    <property type="entry name" value="DeoC"/>
    <property type="match status" value="1"/>
</dbReference>
<dbReference type="OMA" id="MNACIPP"/>
<dbReference type="FunFam" id="3.20.20.70:FF:000044">
    <property type="entry name" value="Deoxyribose-phosphate aldolase"/>
    <property type="match status" value="1"/>
</dbReference>
<dbReference type="Gene3D" id="3.20.20.70">
    <property type="entry name" value="Aldolase class I"/>
    <property type="match status" value="1"/>
</dbReference>
<dbReference type="GeneID" id="29672297"/>
<dbReference type="GO" id="GO:0009264">
    <property type="term" value="P:deoxyribonucleotide catabolic process"/>
    <property type="evidence" value="ECO:0007669"/>
    <property type="project" value="UniProtKB-UniRule"/>
</dbReference>
<dbReference type="SMR" id="A0AAC9T2X5"/>
<evidence type="ECO:0000256" key="2">
    <source>
        <dbReference type="ARBA" id="ARBA00022490"/>
    </source>
</evidence>
<accession>A0AAC9T2X5</accession>
<dbReference type="InterPro" id="IPR011343">
    <property type="entry name" value="DeoC"/>
</dbReference>
<keyword evidence="3 7" id="KW-0456">Lyase</keyword>
<name>A0AAC9T2X5_UREPR</name>
<gene>
    <name evidence="7 8" type="primary">deoC</name>
    <name evidence="8" type="ORF">CEG42_00405</name>
</gene>
<dbReference type="PANTHER" id="PTHR10889">
    <property type="entry name" value="DEOXYRIBOSE-PHOSPHATE ALDOLASE"/>
    <property type="match status" value="1"/>
</dbReference>
<feature type="active site" description="Schiff-base intermediate with acetaldehyde" evidence="7">
    <location>
        <position position="152"/>
    </location>
</feature>
<dbReference type="PIRSF" id="PIRSF001357">
    <property type="entry name" value="DeoC"/>
    <property type="match status" value="1"/>
</dbReference>
<dbReference type="AlphaFoldDB" id="A0AAC9T2X5"/>
<evidence type="ECO:0000313" key="8">
    <source>
        <dbReference type="EMBL" id="ASD29715.1"/>
    </source>
</evidence>
<dbReference type="InterPro" id="IPR028581">
    <property type="entry name" value="DeoC_typeI"/>
</dbReference>
<evidence type="ECO:0000256" key="3">
    <source>
        <dbReference type="ARBA" id="ARBA00023239"/>
    </source>
</evidence>
<dbReference type="PANTHER" id="PTHR10889:SF1">
    <property type="entry name" value="DEOXYRIBOSE-PHOSPHATE ALDOLASE"/>
    <property type="match status" value="1"/>
</dbReference>
<dbReference type="InterPro" id="IPR013785">
    <property type="entry name" value="Aldolase_TIM"/>
</dbReference>
<dbReference type="HAMAP" id="MF_00114">
    <property type="entry name" value="DeoC_type1"/>
    <property type="match status" value="1"/>
</dbReference>
<evidence type="ECO:0000313" key="9">
    <source>
        <dbReference type="Proteomes" id="UP000197054"/>
    </source>
</evidence>
<dbReference type="SMART" id="SM01133">
    <property type="entry name" value="DeoC"/>
    <property type="match status" value="1"/>
</dbReference>
<comment type="function">
    <text evidence="6 7">Catalyzes a reversible aldol reaction between acetaldehyde and D-glyceraldehyde 3-phosphate to generate 2-deoxy-D-ribose 5-phosphate.</text>
</comment>
<evidence type="ECO:0000256" key="1">
    <source>
        <dbReference type="ARBA" id="ARBA00010936"/>
    </source>
</evidence>
<dbReference type="RefSeq" id="WP_006688583.1">
    <property type="nucleotide sequence ID" value="NZ_CAMQQM010000007.1"/>
</dbReference>
<comment type="catalytic activity">
    <reaction evidence="5 7">
        <text>2-deoxy-D-ribose 5-phosphate = D-glyceraldehyde 3-phosphate + acetaldehyde</text>
        <dbReference type="Rhea" id="RHEA:12821"/>
        <dbReference type="ChEBI" id="CHEBI:15343"/>
        <dbReference type="ChEBI" id="CHEBI:59776"/>
        <dbReference type="ChEBI" id="CHEBI:62877"/>
        <dbReference type="EC" id="4.1.2.4"/>
    </reaction>
</comment>
<proteinExistence type="inferred from homology"/>
<protein>
    <recommendedName>
        <fullName evidence="7">Deoxyribose-phosphate aldolase</fullName>
        <shortName evidence="7">DERA</shortName>
        <ecNumber evidence="7">4.1.2.4</ecNumber>
    </recommendedName>
    <alternativeName>
        <fullName evidence="7">2-deoxy-D-ribose 5-phosphate aldolase</fullName>
    </alternativeName>
    <alternativeName>
        <fullName evidence="7">Phosphodeoxyriboaldolase</fullName>
        <shortName evidence="7">Deoxyriboaldolase</shortName>
    </alternativeName>
</protein>
<evidence type="ECO:0000256" key="5">
    <source>
        <dbReference type="ARBA" id="ARBA00048791"/>
    </source>
</evidence>
<evidence type="ECO:0000256" key="7">
    <source>
        <dbReference type="HAMAP-Rule" id="MF_00114"/>
    </source>
</evidence>
<sequence>MNKYNIYVDHTLLKADASLEEIHKLCEEAEENEFYSVCINPCFVKVAKHYLLETSVKICTVIGFPLGANTIETKVFETKNAIDLGADEIDMVININQLINGNREYCLNEINQIKEVCGDKILKVIVETAFLNREQKEFAAKIILESNADFIKTSTGFAKEGAKLEDIILWKRILGDVKQIKASGGIKNFEDFKSFIEAGATRIGTSSAIKILNNH</sequence>